<dbReference type="STRING" id="36849.OXPF_14840"/>
<sequence>MLIRNCAGGVVFDGEKVFLLKNEKDEWVLPKGVIRNGYLSNEVAVDRVKKEAGISAEIISTAGQTNYEFFSFTRKKPVCNRITWYIMKALDSSFNVSKEDGFQDGCFFTLEEALDRISYSQDKALVRLSYDKYKEMITQLALA</sequence>
<dbReference type="Pfam" id="PF00293">
    <property type="entry name" value="NUDIX"/>
    <property type="match status" value="1"/>
</dbReference>
<proteinExistence type="predicted"/>
<accession>A0A0P9AHR8</accession>
<evidence type="ECO:0000313" key="2">
    <source>
        <dbReference type="EMBL" id="KPU45006.1"/>
    </source>
</evidence>
<dbReference type="PROSITE" id="PS51462">
    <property type="entry name" value="NUDIX"/>
    <property type="match status" value="1"/>
</dbReference>
<keyword evidence="2" id="KW-0378">Hydrolase</keyword>
<keyword evidence="3" id="KW-1185">Reference proteome</keyword>
<dbReference type="SUPFAM" id="SSF55811">
    <property type="entry name" value="Nudix"/>
    <property type="match status" value="1"/>
</dbReference>
<name>A0A0P9AHR8_9CLOT</name>
<dbReference type="EMBL" id="LKET01000028">
    <property type="protein sequence ID" value="KPU45006.1"/>
    <property type="molecule type" value="Genomic_DNA"/>
</dbReference>
<organism evidence="2 3">
    <name type="scientific">Oxobacter pfennigii</name>
    <dbReference type="NCBI Taxonomy" id="36849"/>
    <lineage>
        <taxon>Bacteria</taxon>
        <taxon>Bacillati</taxon>
        <taxon>Bacillota</taxon>
        <taxon>Clostridia</taxon>
        <taxon>Eubacteriales</taxon>
        <taxon>Clostridiaceae</taxon>
        <taxon>Oxobacter</taxon>
    </lineage>
</organism>
<dbReference type="CDD" id="cd03673">
    <property type="entry name" value="NUDIX_Ap6A_hydrolase"/>
    <property type="match status" value="1"/>
</dbReference>
<dbReference type="Proteomes" id="UP000050326">
    <property type="component" value="Unassembled WGS sequence"/>
</dbReference>
<reference evidence="2 3" key="1">
    <citation type="submission" date="2015-09" db="EMBL/GenBank/DDBJ databases">
        <title>Genome sequence of Oxobacter pfennigii DSM 3222.</title>
        <authorList>
            <person name="Poehlein A."/>
            <person name="Bengelsdorf F.R."/>
            <person name="Schiel-Bengelsdorf B."/>
            <person name="Duerre P."/>
            <person name="Daniel R."/>
        </authorList>
    </citation>
    <scope>NUCLEOTIDE SEQUENCE [LARGE SCALE GENOMIC DNA]</scope>
    <source>
        <strain evidence="2 3">DSM 3222</strain>
    </source>
</reference>
<dbReference type="PATRIC" id="fig|36849.3.peg.1574"/>
<evidence type="ECO:0000259" key="1">
    <source>
        <dbReference type="PROSITE" id="PS51462"/>
    </source>
</evidence>
<dbReference type="InterPro" id="IPR000086">
    <property type="entry name" value="NUDIX_hydrolase_dom"/>
</dbReference>
<gene>
    <name evidence="2" type="primary">ndx1</name>
    <name evidence="2" type="ORF">OXPF_14840</name>
</gene>
<evidence type="ECO:0000313" key="3">
    <source>
        <dbReference type="Proteomes" id="UP000050326"/>
    </source>
</evidence>
<dbReference type="InterPro" id="IPR015797">
    <property type="entry name" value="NUDIX_hydrolase-like_dom_sf"/>
</dbReference>
<protein>
    <submittedName>
        <fullName evidence="2">Diadenosine hexaphosphate hydrolase</fullName>
        <ecNumber evidence="2">3.6.1.61</ecNumber>
    </submittedName>
</protein>
<dbReference type="OrthoDB" id="1848782at2"/>
<comment type="caution">
    <text evidence="2">The sequence shown here is derived from an EMBL/GenBank/DDBJ whole genome shotgun (WGS) entry which is preliminary data.</text>
</comment>
<dbReference type="EC" id="3.6.1.61" evidence="2"/>
<dbReference type="AlphaFoldDB" id="A0A0P9AHR8"/>
<dbReference type="Gene3D" id="3.90.79.10">
    <property type="entry name" value="Nucleoside Triphosphate Pyrophosphohydrolase"/>
    <property type="match status" value="1"/>
</dbReference>
<dbReference type="GO" id="GO:0016787">
    <property type="term" value="F:hydrolase activity"/>
    <property type="evidence" value="ECO:0007669"/>
    <property type="project" value="UniProtKB-KW"/>
</dbReference>
<feature type="domain" description="Nudix hydrolase" evidence="1">
    <location>
        <begin position="2"/>
        <end position="130"/>
    </location>
</feature>
<dbReference type="RefSeq" id="WP_054874553.1">
    <property type="nucleotide sequence ID" value="NZ_LKET01000028.1"/>
</dbReference>